<comment type="caution">
    <text evidence="2">The sequence shown here is derived from an EMBL/GenBank/DDBJ whole genome shotgun (WGS) entry which is preliminary data.</text>
</comment>
<dbReference type="InParanoid" id="Q5CT18"/>
<feature type="coiled-coil region" evidence="1">
    <location>
        <begin position="62"/>
        <end position="111"/>
    </location>
</feature>
<dbReference type="GeneID" id="3371377"/>
<evidence type="ECO:0000313" key="2">
    <source>
        <dbReference type="EMBL" id="EAK88589.1"/>
    </source>
</evidence>
<name>Q5CT18_CRYPI</name>
<feature type="non-terminal residue" evidence="2">
    <location>
        <position position="1"/>
    </location>
</feature>
<gene>
    <name evidence="2" type="ORF">cgd1_390</name>
</gene>
<protein>
    <submittedName>
        <fullName evidence="2">Uncharacterized protein</fullName>
    </submittedName>
</protein>
<dbReference type="OMA" id="QNIRMRT"/>
<reference evidence="2 3" key="1">
    <citation type="journal article" date="2004" name="Science">
        <title>Complete genome sequence of the apicomplexan, Cryptosporidium parvum.</title>
        <authorList>
            <person name="Abrahamsen M.S."/>
            <person name="Templeton T.J."/>
            <person name="Enomoto S."/>
            <person name="Abrahante J.E."/>
            <person name="Zhu G."/>
            <person name="Lancto C.A."/>
            <person name="Deng M."/>
            <person name="Liu C."/>
            <person name="Widmer G."/>
            <person name="Tzipori S."/>
            <person name="Buck G.A."/>
            <person name="Xu P."/>
            <person name="Bankier A.T."/>
            <person name="Dear P.H."/>
            <person name="Konfortov B.A."/>
            <person name="Spriggs H.F."/>
            <person name="Iyer L."/>
            <person name="Anantharaman V."/>
            <person name="Aravind L."/>
            <person name="Kapur V."/>
        </authorList>
    </citation>
    <scope>NUCLEOTIDE SEQUENCE [LARGE SCALE GENOMIC DNA]</scope>
    <source>
        <strain evidence="3">Iowa II</strain>
    </source>
</reference>
<dbReference type="KEGG" id="cpv:cgd1_390"/>
<evidence type="ECO:0000313" key="3">
    <source>
        <dbReference type="Proteomes" id="UP000006726"/>
    </source>
</evidence>
<proteinExistence type="predicted"/>
<organism evidence="2 3">
    <name type="scientific">Cryptosporidium parvum (strain Iowa II)</name>
    <dbReference type="NCBI Taxonomy" id="353152"/>
    <lineage>
        <taxon>Eukaryota</taxon>
        <taxon>Sar</taxon>
        <taxon>Alveolata</taxon>
        <taxon>Apicomplexa</taxon>
        <taxon>Conoidasida</taxon>
        <taxon>Coccidia</taxon>
        <taxon>Eucoccidiorida</taxon>
        <taxon>Eimeriorina</taxon>
        <taxon>Cryptosporidiidae</taxon>
        <taxon>Cryptosporidium</taxon>
    </lineage>
</organism>
<feature type="coiled-coil region" evidence="1">
    <location>
        <begin position="145"/>
        <end position="183"/>
    </location>
</feature>
<dbReference type="RefSeq" id="XP_627899.1">
    <property type="nucleotide sequence ID" value="XM_627899.1"/>
</dbReference>
<dbReference type="EMBL" id="AAEE01000006">
    <property type="protein sequence ID" value="EAK88589.1"/>
    <property type="molecule type" value="Genomic_DNA"/>
</dbReference>
<evidence type="ECO:0000256" key="1">
    <source>
        <dbReference type="SAM" id="Coils"/>
    </source>
</evidence>
<dbReference type="OrthoDB" id="338812at2759"/>
<dbReference type="Proteomes" id="UP000006726">
    <property type="component" value="Chromosome 1"/>
</dbReference>
<keyword evidence="1" id="KW-0175">Coiled coil</keyword>
<dbReference type="AlphaFoldDB" id="Q5CT18"/>
<sequence>ESNNLNQSQKVFKFSIITMYTTKNNMNSGYADPRSLVLTLQELSTDYHKEIAEMNNILFQAKERYQLTLNENNEKIQRAQDKMSDENVQIQKEFEELRKMYEKNLPSLNEEKIMIQSQYYKEKSKFDCDFQTKVNEATNKLSEINVKLMTTSKEAVQEIEDLKAQLEREIAELNSEYRSNLSNIDVSYKKELNAVNQHIQDLTNYVNETTIKLNQRREQSSKDYHLSVERLTQDNNAAGEEYNATCISISQNIRMRTQNYENSASGIRNAIEGAINNQKRQVVHSPFA</sequence>
<keyword evidence="3" id="KW-1185">Reference proteome</keyword>
<accession>Q5CT18</accession>